<comment type="caution">
    <text evidence="2">The sequence shown here is derived from an EMBL/GenBank/DDBJ whole genome shotgun (WGS) entry which is preliminary data.</text>
</comment>
<feature type="compositionally biased region" description="Polar residues" evidence="1">
    <location>
        <begin position="63"/>
        <end position="84"/>
    </location>
</feature>
<protein>
    <submittedName>
        <fullName evidence="2">(apollo) hypothetical protein</fullName>
    </submittedName>
</protein>
<organism evidence="2 3">
    <name type="scientific">Parnassius apollo</name>
    <name type="common">Apollo butterfly</name>
    <name type="synonym">Papilio apollo</name>
    <dbReference type="NCBI Taxonomy" id="110799"/>
    <lineage>
        <taxon>Eukaryota</taxon>
        <taxon>Metazoa</taxon>
        <taxon>Ecdysozoa</taxon>
        <taxon>Arthropoda</taxon>
        <taxon>Hexapoda</taxon>
        <taxon>Insecta</taxon>
        <taxon>Pterygota</taxon>
        <taxon>Neoptera</taxon>
        <taxon>Endopterygota</taxon>
        <taxon>Lepidoptera</taxon>
        <taxon>Glossata</taxon>
        <taxon>Ditrysia</taxon>
        <taxon>Papilionoidea</taxon>
        <taxon>Papilionidae</taxon>
        <taxon>Parnassiinae</taxon>
        <taxon>Parnassini</taxon>
        <taxon>Parnassius</taxon>
        <taxon>Parnassius</taxon>
    </lineage>
</organism>
<dbReference type="Proteomes" id="UP000691718">
    <property type="component" value="Unassembled WGS sequence"/>
</dbReference>
<name>A0A8S3Y4J0_PARAO</name>
<evidence type="ECO:0000313" key="2">
    <source>
        <dbReference type="EMBL" id="CAG5049909.1"/>
    </source>
</evidence>
<keyword evidence="3" id="KW-1185">Reference proteome</keyword>
<dbReference type="EMBL" id="CAJQZP010001485">
    <property type="protein sequence ID" value="CAG5049909.1"/>
    <property type="molecule type" value="Genomic_DNA"/>
</dbReference>
<feature type="region of interest" description="Disordered" evidence="1">
    <location>
        <begin position="57"/>
        <end position="100"/>
    </location>
</feature>
<dbReference type="AlphaFoldDB" id="A0A8S3Y4J0"/>
<gene>
    <name evidence="2" type="ORF">PAPOLLO_LOCUS24633</name>
</gene>
<dbReference type="OrthoDB" id="6931015at2759"/>
<accession>A0A8S3Y4J0</accession>
<proteinExistence type="predicted"/>
<sequence>MNINVSCQADMDLNDEFFGAALDRLKESPGPDVLHQGITIPITECLFVPTTGEIESVSSSSSAIMNGDSSESDDQMSLSDSSEVPLSDVENENPTILNSKDSSCECFIDNLC</sequence>
<reference evidence="2" key="1">
    <citation type="submission" date="2021-04" db="EMBL/GenBank/DDBJ databases">
        <authorList>
            <person name="Tunstrom K."/>
        </authorList>
    </citation>
    <scope>NUCLEOTIDE SEQUENCE</scope>
</reference>
<evidence type="ECO:0000256" key="1">
    <source>
        <dbReference type="SAM" id="MobiDB-lite"/>
    </source>
</evidence>
<evidence type="ECO:0000313" key="3">
    <source>
        <dbReference type="Proteomes" id="UP000691718"/>
    </source>
</evidence>